<dbReference type="SUPFAM" id="SSF81301">
    <property type="entry name" value="Nucleotidyltransferase"/>
    <property type="match status" value="1"/>
</dbReference>
<sequence length="412" mass="45952">MSGQQSHKNGHALKRNMQSSLPTRTKSWTNYVGAVMKPCNFASAEPDPAPWLQIVEADTTFQSIDREIHNFMEYMKPTPEELAAREDLVRRFQLFIQSHFKNGMGVTPFGSYVTGLYLPSSDIDIVLTLPRIGPSAKVQLGAILAAVKASGFASKVDDVLKATVPLIRIKDEITSIDIDLTASDGHALRSTAAVQKWLREETELKRALIFVLKRFLATRRCGTTYTGGINSYLLVWLVVAWVSIEWPKVKAFAPIHPPPASSTAHQTGTDSTSTEALSETLGDLNIQNSSPKSNAHEGEAIFPAHLIPLYTHALLHFFKFYGRTFRYHQQAIEIEPRPHLKRKIVTHEQPYLLSICDPADPSIDMGSKSYGIKHVQATFVDAYARLQKATQLSAEERLAKFPDGVLHDLIYE</sequence>
<dbReference type="InterPro" id="IPR045862">
    <property type="entry name" value="Trf4-like"/>
</dbReference>
<keyword evidence="8" id="KW-1185">Reference proteome</keyword>
<organism evidence="7 8">
    <name type="scientific">Psilocybe cf. subviscida</name>
    <dbReference type="NCBI Taxonomy" id="2480587"/>
    <lineage>
        <taxon>Eukaryota</taxon>
        <taxon>Fungi</taxon>
        <taxon>Dikarya</taxon>
        <taxon>Basidiomycota</taxon>
        <taxon>Agaricomycotina</taxon>
        <taxon>Agaricomycetes</taxon>
        <taxon>Agaricomycetidae</taxon>
        <taxon>Agaricales</taxon>
        <taxon>Agaricineae</taxon>
        <taxon>Strophariaceae</taxon>
        <taxon>Psilocybe</taxon>
    </lineage>
</organism>
<dbReference type="OrthoDB" id="273917at2759"/>
<dbReference type="Proteomes" id="UP000567179">
    <property type="component" value="Unassembled WGS sequence"/>
</dbReference>
<proteinExistence type="inferred from homology"/>
<dbReference type="GO" id="GO:1990817">
    <property type="term" value="F:poly(A) RNA polymerase activity"/>
    <property type="evidence" value="ECO:0007669"/>
    <property type="project" value="UniProtKB-EC"/>
</dbReference>
<dbReference type="Pfam" id="PF03828">
    <property type="entry name" value="PAP_assoc"/>
    <property type="match status" value="1"/>
</dbReference>
<feature type="domain" description="PAP-associated" evidence="5">
    <location>
        <begin position="314"/>
        <end position="362"/>
    </location>
</feature>
<reference evidence="7 8" key="1">
    <citation type="journal article" date="2020" name="ISME J.">
        <title>Uncovering the hidden diversity of litter-decomposition mechanisms in mushroom-forming fungi.</title>
        <authorList>
            <person name="Floudas D."/>
            <person name="Bentzer J."/>
            <person name="Ahren D."/>
            <person name="Johansson T."/>
            <person name="Persson P."/>
            <person name="Tunlid A."/>
        </authorList>
    </citation>
    <scope>NUCLEOTIDE SEQUENCE [LARGE SCALE GENOMIC DNA]</scope>
    <source>
        <strain evidence="7 8">CBS 101986</strain>
    </source>
</reference>
<evidence type="ECO:0000256" key="3">
    <source>
        <dbReference type="ARBA" id="ARBA00022723"/>
    </source>
</evidence>
<evidence type="ECO:0000259" key="6">
    <source>
        <dbReference type="Pfam" id="PF22600"/>
    </source>
</evidence>
<dbReference type="EC" id="2.7.7.19" evidence="2"/>
<dbReference type="Pfam" id="PF22600">
    <property type="entry name" value="MTPAP-like_central"/>
    <property type="match status" value="1"/>
</dbReference>
<comment type="similarity">
    <text evidence="1">Belongs to the DNA polymerase type-B-like family.</text>
</comment>
<dbReference type="GO" id="GO:0003729">
    <property type="term" value="F:mRNA binding"/>
    <property type="evidence" value="ECO:0007669"/>
    <property type="project" value="TreeGrafter"/>
</dbReference>
<accession>A0A8H5BA64</accession>
<dbReference type="PANTHER" id="PTHR23092:SF52">
    <property type="entry name" value="POLY(A) RNA POLYMERASE CID12"/>
    <property type="match status" value="1"/>
</dbReference>
<dbReference type="Gene3D" id="1.10.1410.10">
    <property type="match status" value="1"/>
</dbReference>
<protein>
    <recommendedName>
        <fullName evidence="2">polynucleotide adenylyltransferase</fullName>
        <ecNumber evidence="2">2.7.7.19</ecNumber>
    </recommendedName>
</protein>
<dbReference type="EMBL" id="JAACJJ010000029">
    <property type="protein sequence ID" value="KAF5319580.1"/>
    <property type="molecule type" value="Genomic_DNA"/>
</dbReference>
<comment type="caution">
    <text evidence="7">The sequence shown here is derived from an EMBL/GenBank/DDBJ whole genome shotgun (WGS) entry which is preliminary data.</text>
</comment>
<keyword evidence="4" id="KW-0460">Magnesium</keyword>
<dbReference type="GO" id="GO:0046872">
    <property type="term" value="F:metal ion binding"/>
    <property type="evidence" value="ECO:0007669"/>
    <property type="project" value="UniProtKB-KW"/>
</dbReference>
<evidence type="ECO:0000256" key="1">
    <source>
        <dbReference type="ARBA" id="ARBA00008593"/>
    </source>
</evidence>
<dbReference type="SUPFAM" id="SSF81631">
    <property type="entry name" value="PAP/OAS1 substrate-binding domain"/>
    <property type="match status" value="1"/>
</dbReference>
<evidence type="ECO:0000313" key="7">
    <source>
        <dbReference type="EMBL" id="KAF5319580.1"/>
    </source>
</evidence>
<feature type="domain" description="Poly(A) RNA polymerase mitochondrial-like central palm" evidence="6">
    <location>
        <begin position="64"/>
        <end position="194"/>
    </location>
</feature>
<dbReference type="AlphaFoldDB" id="A0A8H5BA64"/>
<dbReference type="InterPro" id="IPR054708">
    <property type="entry name" value="MTPAP-like_central"/>
</dbReference>
<evidence type="ECO:0000259" key="5">
    <source>
        <dbReference type="Pfam" id="PF03828"/>
    </source>
</evidence>
<dbReference type="PANTHER" id="PTHR23092">
    <property type="entry name" value="POLY(A) RNA POLYMERASE"/>
    <property type="match status" value="1"/>
</dbReference>
<name>A0A8H5BA64_9AGAR</name>
<keyword evidence="3" id="KW-0479">Metal-binding</keyword>
<dbReference type="GO" id="GO:0010605">
    <property type="term" value="P:negative regulation of macromolecule metabolic process"/>
    <property type="evidence" value="ECO:0007669"/>
    <property type="project" value="UniProtKB-ARBA"/>
</dbReference>
<dbReference type="Gene3D" id="3.30.460.10">
    <property type="entry name" value="Beta Polymerase, domain 2"/>
    <property type="match status" value="1"/>
</dbReference>
<evidence type="ECO:0000256" key="4">
    <source>
        <dbReference type="ARBA" id="ARBA00022842"/>
    </source>
</evidence>
<evidence type="ECO:0000256" key="2">
    <source>
        <dbReference type="ARBA" id="ARBA00012388"/>
    </source>
</evidence>
<dbReference type="GO" id="GO:0005634">
    <property type="term" value="C:nucleus"/>
    <property type="evidence" value="ECO:0007669"/>
    <property type="project" value="TreeGrafter"/>
</dbReference>
<dbReference type="InterPro" id="IPR002058">
    <property type="entry name" value="PAP_assoc"/>
</dbReference>
<dbReference type="InterPro" id="IPR043519">
    <property type="entry name" value="NT_sf"/>
</dbReference>
<gene>
    <name evidence="7" type="ORF">D9619_008493</name>
</gene>
<dbReference type="CDD" id="cd05402">
    <property type="entry name" value="NT_PAP_TUTase"/>
    <property type="match status" value="1"/>
</dbReference>
<evidence type="ECO:0000313" key="8">
    <source>
        <dbReference type="Proteomes" id="UP000567179"/>
    </source>
</evidence>